<evidence type="ECO:0000313" key="3">
    <source>
        <dbReference type="Proteomes" id="UP000199652"/>
    </source>
</evidence>
<dbReference type="AlphaFoldDB" id="A0A1H3H5W2"/>
<sequence length="52" mass="5817">MKLKSLKAAVLKHACWLSALVVLLAQNSDTCFFISHQPKLPEGAKDFFIDEL</sequence>
<dbReference type="NCBIfam" id="TIGR04223">
    <property type="entry name" value="quorum_AgrD"/>
    <property type="match status" value="1"/>
</dbReference>
<keyword evidence="1" id="KW-0732">Signal</keyword>
<evidence type="ECO:0000256" key="1">
    <source>
        <dbReference type="SAM" id="SignalP"/>
    </source>
</evidence>
<dbReference type="InterPro" id="IPR009229">
    <property type="entry name" value="AgrD"/>
</dbReference>
<proteinExistence type="predicted"/>
<organism evidence="2 3">
    <name type="scientific">Eubacterium barkeri</name>
    <name type="common">Clostridium barkeri</name>
    <dbReference type="NCBI Taxonomy" id="1528"/>
    <lineage>
        <taxon>Bacteria</taxon>
        <taxon>Bacillati</taxon>
        <taxon>Bacillota</taxon>
        <taxon>Clostridia</taxon>
        <taxon>Eubacteriales</taxon>
        <taxon>Eubacteriaceae</taxon>
        <taxon>Eubacterium</taxon>
    </lineage>
</organism>
<dbReference type="OrthoDB" id="1758245at2"/>
<evidence type="ECO:0000313" key="2">
    <source>
        <dbReference type="EMBL" id="SDY10605.1"/>
    </source>
</evidence>
<name>A0A1H3H5W2_EUBBA</name>
<dbReference type="EMBL" id="FNOU01000016">
    <property type="protein sequence ID" value="SDY10605.1"/>
    <property type="molecule type" value="Genomic_DNA"/>
</dbReference>
<keyword evidence="3" id="KW-1185">Reference proteome</keyword>
<feature type="chain" id="PRO_5039038851" evidence="1">
    <location>
        <begin position="28"/>
        <end position="52"/>
    </location>
</feature>
<accession>A0A1H3H5W2</accession>
<dbReference type="RefSeq" id="WP_090245957.1">
    <property type="nucleotide sequence ID" value="NZ_FNOU01000016.1"/>
</dbReference>
<gene>
    <name evidence="2" type="ORF">SAMN04488579_11659</name>
</gene>
<reference evidence="3" key="1">
    <citation type="submission" date="2016-10" db="EMBL/GenBank/DDBJ databases">
        <authorList>
            <person name="Varghese N."/>
            <person name="Submissions S."/>
        </authorList>
    </citation>
    <scope>NUCLEOTIDE SEQUENCE [LARGE SCALE GENOMIC DNA]</scope>
    <source>
        <strain evidence="3">VPI 5359</strain>
    </source>
</reference>
<dbReference type="STRING" id="1528.SAMN04488579_11659"/>
<dbReference type="Proteomes" id="UP000199652">
    <property type="component" value="Unassembled WGS sequence"/>
</dbReference>
<feature type="signal peptide" evidence="1">
    <location>
        <begin position="1"/>
        <end position="27"/>
    </location>
</feature>
<protein>
    <submittedName>
        <fullName evidence="2">Cyclic lactone autoinducer peptide</fullName>
    </submittedName>
</protein>